<sequence length="177" mass="20554">MPTPQYHGNNWSELQFFLVDLKGIFMASSDQFAEDSMRVLYASCCLKGSIKRRWTAYAQQQGGEYFTWPMVEQWLKDQRPDAATRCFDAHKRLASCLMHQQQKGQLFLDAWEVIEAEVPNPGPEENRVCQALLNVTQQYQDWVVGNGVPTTWEQLRDEALNMDNLEAPRQSRQSYNN</sequence>
<accession>A0A9P9XUM8</accession>
<reference evidence="1" key="2">
    <citation type="submission" date="2022-07" db="EMBL/GenBank/DDBJ databases">
        <authorList>
            <person name="Goncalves M.F.M."/>
            <person name="Hilario S."/>
            <person name="Van De Peer Y."/>
            <person name="Esteves A.C."/>
            <person name="Alves A."/>
        </authorList>
    </citation>
    <scope>NUCLEOTIDE SEQUENCE</scope>
    <source>
        <strain evidence="1">MUM 19.33</strain>
    </source>
</reference>
<name>A0A9P9XUM8_9HYPO</name>
<evidence type="ECO:0000313" key="2">
    <source>
        <dbReference type="Proteomes" id="UP001055219"/>
    </source>
</evidence>
<evidence type="ECO:0000313" key="1">
    <source>
        <dbReference type="EMBL" id="KAI6777888.1"/>
    </source>
</evidence>
<dbReference type="GeneID" id="75826548"/>
<dbReference type="RefSeq" id="XP_051358744.1">
    <property type="nucleotide sequence ID" value="XM_051510350.1"/>
</dbReference>
<comment type="caution">
    <text evidence="1">The sequence shown here is derived from an EMBL/GenBank/DDBJ whole genome shotgun (WGS) entry which is preliminary data.</text>
</comment>
<dbReference type="OrthoDB" id="4959135at2759"/>
<dbReference type="EMBL" id="JAGIXG020000093">
    <property type="protein sequence ID" value="KAI6777888.1"/>
    <property type="molecule type" value="Genomic_DNA"/>
</dbReference>
<proteinExistence type="predicted"/>
<dbReference type="AlphaFoldDB" id="A0A9P9XUM8"/>
<dbReference type="Proteomes" id="UP001055219">
    <property type="component" value="Unassembled WGS sequence"/>
</dbReference>
<protein>
    <submittedName>
        <fullName evidence="1">Uncharacterized protein</fullName>
    </submittedName>
</protein>
<gene>
    <name evidence="1" type="ORF">J7T54_000026</name>
</gene>
<reference evidence="1" key="1">
    <citation type="journal article" date="2021" name="J Fungi (Basel)">
        <title>Genomic and Metabolomic Analyses of the Marine Fungus Emericellopsis cladophorae: Insights into Saltwater Adaptability Mechanisms and Its Biosynthetic Potential.</title>
        <authorList>
            <person name="Goncalves M.F.M."/>
            <person name="Hilario S."/>
            <person name="Van de Peer Y."/>
            <person name="Esteves A.C."/>
            <person name="Alves A."/>
        </authorList>
    </citation>
    <scope>NUCLEOTIDE SEQUENCE</scope>
    <source>
        <strain evidence="1">MUM 19.33</strain>
    </source>
</reference>
<keyword evidence="2" id="KW-1185">Reference proteome</keyword>
<organism evidence="1 2">
    <name type="scientific">Emericellopsis cladophorae</name>
    <dbReference type="NCBI Taxonomy" id="2686198"/>
    <lineage>
        <taxon>Eukaryota</taxon>
        <taxon>Fungi</taxon>
        <taxon>Dikarya</taxon>
        <taxon>Ascomycota</taxon>
        <taxon>Pezizomycotina</taxon>
        <taxon>Sordariomycetes</taxon>
        <taxon>Hypocreomycetidae</taxon>
        <taxon>Hypocreales</taxon>
        <taxon>Bionectriaceae</taxon>
        <taxon>Emericellopsis</taxon>
    </lineage>
</organism>